<dbReference type="AlphaFoldDB" id="A0A142JGV4"/>
<evidence type="ECO:0000256" key="1">
    <source>
        <dbReference type="ARBA" id="ARBA00006799"/>
    </source>
</evidence>
<comment type="similarity">
    <text evidence="1">Belongs to the phage portal family. PBSX subfamily.</text>
</comment>
<accession>A0A142JGV4</accession>
<dbReference type="RefSeq" id="WP_062797667.1">
    <property type="nucleotide sequence ID" value="NZ_CP014844.1"/>
</dbReference>
<dbReference type="NCBIfam" id="TIGR01540">
    <property type="entry name" value="portal_PBSX"/>
    <property type="match status" value="1"/>
</dbReference>
<dbReference type="PIRSF" id="PIRSF018494">
    <property type="entry name" value="PBSX_VPQ"/>
    <property type="match status" value="1"/>
</dbReference>
<gene>
    <name evidence="2" type="ORF">A2G96_05980</name>
</gene>
<dbReference type="EMBL" id="CP014844">
    <property type="protein sequence ID" value="AMR77316.1"/>
    <property type="molecule type" value="Genomic_DNA"/>
</dbReference>
<dbReference type="Proteomes" id="UP000075238">
    <property type="component" value="Chromosome 1"/>
</dbReference>
<reference evidence="2 3" key="1">
    <citation type="submission" date="2016-03" db="EMBL/GenBank/DDBJ databases">
        <title>Complete genome sequence of a novel chlorpyrifos degrading bacterium, Cupriavidus nantongensis sp. X1.</title>
        <authorList>
            <person name="Fang L."/>
        </authorList>
    </citation>
    <scope>NUCLEOTIDE SEQUENCE [LARGE SCALE GENOMIC DNA]</scope>
    <source>
        <strain evidence="2 3">X1</strain>
    </source>
</reference>
<dbReference type="InterPro" id="IPR006944">
    <property type="entry name" value="Phage/GTA_portal"/>
</dbReference>
<dbReference type="KEGG" id="cnan:A2G96_05980"/>
<evidence type="ECO:0000313" key="2">
    <source>
        <dbReference type="EMBL" id="AMR77316.1"/>
    </source>
</evidence>
<dbReference type="InterPro" id="IPR030935">
    <property type="entry name" value="PBSX_Proteobac"/>
</dbReference>
<sequence>MEPAIDTAPEGAGAATGRMEAFTFGDPEPVMDKREILDYIECWNNGKWYETPVSLDGLAKSFRASPHHSSSIYFKRNILASTFIPHPLLPRGVFGAMALDYLTFGNGYLERRTSATGRTLPLLHSLAKYTRRGADLDTYWFVRGWRDEHQFPPGQVFHLREPDINQEIYGVPEYMSALQAAWLNESATLFRRKYYNNGSHAGFILYICDPAQNEEDISNIRTALKGAKGPGNFRNLFLYSPNGKKDGVQLIPVSEVAAKDDFFNIKGASRDDVLAAHRIPPQLLGVVPSNTGGFGAVVPAAQVFARNEIQPLQDRFREINDWLGQMVVDFEPYEVGVSQEAPPIGMV</sequence>
<dbReference type="STRING" id="1796606.A2G96_05980"/>
<dbReference type="InterPro" id="IPR006430">
    <property type="entry name" value="Phage_portal_PBSX"/>
</dbReference>
<keyword evidence="3" id="KW-1185">Reference proteome</keyword>
<organism evidence="2 3">
    <name type="scientific">Cupriavidus nantongensis</name>
    <dbReference type="NCBI Taxonomy" id="1796606"/>
    <lineage>
        <taxon>Bacteria</taxon>
        <taxon>Pseudomonadati</taxon>
        <taxon>Pseudomonadota</taxon>
        <taxon>Betaproteobacteria</taxon>
        <taxon>Burkholderiales</taxon>
        <taxon>Burkholderiaceae</taxon>
        <taxon>Cupriavidus</taxon>
    </lineage>
</organism>
<dbReference type="Pfam" id="PF04860">
    <property type="entry name" value="Phage_portal"/>
    <property type="match status" value="1"/>
</dbReference>
<proteinExistence type="inferred from homology"/>
<protein>
    <submittedName>
        <fullName evidence="2">Capsid portal protein</fullName>
    </submittedName>
</protein>
<dbReference type="OrthoDB" id="5449776at2"/>
<name>A0A142JGV4_9BURK</name>
<evidence type="ECO:0000313" key="3">
    <source>
        <dbReference type="Proteomes" id="UP000075238"/>
    </source>
</evidence>